<gene>
    <name evidence="3" type="ORF">C5O19_18045</name>
</gene>
<evidence type="ECO:0000313" key="3">
    <source>
        <dbReference type="EMBL" id="PQA56248.1"/>
    </source>
</evidence>
<proteinExistence type="predicted"/>
<dbReference type="EMBL" id="PTRA01000003">
    <property type="protein sequence ID" value="PQA56248.1"/>
    <property type="molecule type" value="Genomic_DNA"/>
</dbReference>
<dbReference type="SUPFAM" id="SSF52172">
    <property type="entry name" value="CheY-like"/>
    <property type="match status" value="1"/>
</dbReference>
<dbReference type="SMART" id="SM00448">
    <property type="entry name" value="REC"/>
    <property type="match status" value="1"/>
</dbReference>
<dbReference type="PROSITE" id="PS50110">
    <property type="entry name" value="RESPONSE_REGULATORY"/>
    <property type="match status" value="1"/>
</dbReference>
<protein>
    <submittedName>
        <fullName evidence="3">Response regulator</fullName>
    </submittedName>
</protein>
<organism evidence="3 4">
    <name type="scientific">Siphonobacter curvatus</name>
    <dbReference type="NCBI Taxonomy" id="2094562"/>
    <lineage>
        <taxon>Bacteria</taxon>
        <taxon>Pseudomonadati</taxon>
        <taxon>Bacteroidota</taxon>
        <taxon>Cytophagia</taxon>
        <taxon>Cytophagales</taxon>
        <taxon>Cytophagaceae</taxon>
        <taxon>Siphonobacter</taxon>
    </lineage>
</organism>
<dbReference type="Pfam" id="PF00072">
    <property type="entry name" value="Response_reg"/>
    <property type="match status" value="1"/>
</dbReference>
<dbReference type="OrthoDB" id="9789181at2"/>
<evidence type="ECO:0000313" key="4">
    <source>
        <dbReference type="Proteomes" id="UP000239590"/>
    </source>
</evidence>
<dbReference type="PANTHER" id="PTHR43228:SF1">
    <property type="entry name" value="TWO-COMPONENT RESPONSE REGULATOR ARR22"/>
    <property type="match status" value="1"/>
</dbReference>
<comment type="caution">
    <text evidence="3">The sequence shown here is derived from an EMBL/GenBank/DDBJ whole genome shotgun (WGS) entry which is preliminary data.</text>
</comment>
<dbReference type="InterPro" id="IPR001789">
    <property type="entry name" value="Sig_transdc_resp-reg_receiver"/>
</dbReference>
<dbReference type="PANTHER" id="PTHR43228">
    <property type="entry name" value="TWO-COMPONENT RESPONSE REGULATOR"/>
    <property type="match status" value="1"/>
</dbReference>
<dbReference type="Gene3D" id="3.40.50.2300">
    <property type="match status" value="1"/>
</dbReference>
<dbReference type="GO" id="GO:0000160">
    <property type="term" value="P:phosphorelay signal transduction system"/>
    <property type="evidence" value="ECO:0007669"/>
    <property type="project" value="InterPro"/>
</dbReference>
<dbReference type="InterPro" id="IPR011006">
    <property type="entry name" value="CheY-like_superfamily"/>
</dbReference>
<sequence length="123" mass="13880">MPTYLPSIYGDNMKVLIVDDEEDLCMLLGSFLRRKKAEVSYANNLRNGLEQLHHVNPDVVFLDNNLPDGTGLEALPSWRQLYPESRIVMISAMSNLRERALASGADAFLEKPLSFRLVESVLD</sequence>
<keyword evidence="4" id="KW-1185">Reference proteome</keyword>
<dbReference type="CDD" id="cd00156">
    <property type="entry name" value="REC"/>
    <property type="match status" value="1"/>
</dbReference>
<dbReference type="AlphaFoldDB" id="A0A2S7IIN0"/>
<evidence type="ECO:0000256" key="1">
    <source>
        <dbReference type="PROSITE-ProRule" id="PRU00169"/>
    </source>
</evidence>
<name>A0A2S7IIN0_9BACT</name>
<evidence type="ECO:0000259" key="2">
    <source>
        <dbReference type="PROSITE" id="PS50110"/>
    </source>
</evidence>
<feature type="domain" description="Response regulatory" evidence="2">
    <location>
        <begin position="14"/>
        <end position="123"/>
    </location>
</feature>
<reference evidence="4" key="1">
    <citation type="submission" date="2018-02" db="EMBL/GenBank/DDBJ databases">
        <title>Genome sequencing of Solimonas sp. HR-BB.</title>
        <authorList>
            <person name="Lee Y."/>
            <person name="Jeon C.O."/>
        </authorList>
    </citation>
    <scope>NUCLEOTIDE SEQUENCE [LARGE SCALE GENOMIC DNA]</scope>
    <source>
        <strain evidence="4">HR-U</strain>
    </source>
</reference>
<accession>A0A2S7IIN0</accession>
<dbReference type="InterPro" id="IPR052048">
    <property type="entry name" value="ST_Response_Regulator"/>
</dbReference>
<keyword evidence="1" id="KW-0597">Phosphoprotein</keyword>
<dbReference type="Proteomes" id="UP000239590">
    <property type="component" value="Unassembled WGS sequence"/>
</dbReference>
<feature type="modified residue" description="4-aspartylphosphate" evidence="1">
    <location>
        <position position="63"/>
    </location>
</feature>